<gene>
    <name evidence="1" type="ORF">Xmau_02098</name>
</gene>
<organism evidence="1 2">
    <name type="scientific">Xenorhabdus mauleonii</name>
    <dbReference type="NCBI Taxonomy" id="351675"/>
    <lineage>
        <taxon>Bacteria</taxon>
        <taxon>Pseudomonadati</taxon>
        <taxon>Pseudomonadota</taxon>
        <taxon>Gammaproteobacteria</taxon>
        <taxon>Enterobacterales</taxon>
        <taxon>Morganellaceae</taxon>
        <taxon>Xenorhabdus</taxon>
    </lineage>
</organism>
<name>A0A2G0P0C7_9GAMM</name>
<reference evidence="1 2" key="1">
    <citation type="journal article" date="2017" name="Nat. Microbiol.">
        <title>Natural product diversity associated with the nematode symbionts Photorhabdus and Xenorhabdus.</title>
        <authorList>
            <person name="Tobias N.J."/>
            <person name="Wolff H."/>
            <person name="Djahanschiri B."/>
            <person name="Grundmann F."/>
            <person name="Kronenwerth M."/>
            <person name="Shi Y.M."/>
            <person name="Simonyi S."/>
            <person name="Grun P."/>
            <person name="Shapiro-Ilan D."/>
            <person name="Pidot S.J."/>
            <person name="Stinear T.P."/>
            <person name="Ebersberger I."/>
            <person name="Bode H.B."/>
        </authorList>
    </citation>
    <scope>NUCLEOTIDE SEQUENCE [LARGE SCALE GENOMIC DNA]</scope>
    <source>
        <strain evidence="1 2">DSM 17908</strain>
    </source>
</reference>
<evidence type="ECO:0000313" key="1">
    <source>
        <dbReference type="EMBL" id="PHM40337.1"/>
    </source>
</evidence>
<comment type="caution">
    <text evidence="1">The sequence shown here is derived from an EMBL/GenBank/DDBJ whole genome shotgun (WGS) entry which is preliminary data.</text>
</comment>
<protein>
    <submittedName>
        <fullName evidence="1">Uncharacterized protein</fullName>
    </submittedName>
</protein>
<accession>A0A2G0P0C7</accession>
<dbReference type="Proteomes" id="UP000224607">
    <property type="component" value="Unassembled WGS sequence"/>
</dbReference>
<sequence>MLVIQTPNIKLQTAVTTHRTIGIVQLLFHLPVLLSIVERHQLPLLIIQRTDIEAKLLGFNGTFSIIKCASQCKTAFSCINLRPNRFFVEQIIAINVPAAGSYLCLQCLNIALGLHGKMSAVNFRLSQANTAGLCRNHSAIRRQPALADIHPLTSQIDITFTQQAAACLDISLTCQC</sequence>
<proteinExistence type="predicted"/>
<keyword evidence="2" id="KW-1185">Reference proteome</keyword>
<evidence type="ECO:0000313" key="2">
    <source>
        <dbReference type="Proteomes" id="UP000224607"/>
    </source>
</evidence>
<dbReference type="EMBL" id="NITY01000006">
    <property type="protein sequence ID" value="PHM40337.1"/>
    <property type="molecule type" value="Genomic_DNA"/>
</dbReference>